<accession>A0ABU2J605</accession>
<dbReference type="Proteomes" id="UP001183176">
    <property type="component" value="Unassembled WGS sequence"/>
</dbReference>
<dbReference type="SUPFAM" id="SSF56801">
    <property type="entry name" value="Acetyl-CoA synthetase-like"/>
    <property type="match status" value="1"/>
</dbReference>
<organism evidence="2 3">
    <name type="scientific">Jatrophihabitans lederbergiae</name>
    <dbReference type="NCBI Taxonomy" id="3075547"/>
    <lineage>
        <taxon>Bacteria</taxon>
        <taxon>Bacillati</taxon>
        <taxon>Actinomycetota</taxon>
        <taxon>Actinomycetes</taxon>
        <taxon>Jatrophihabitantales</taxon>
        <taxon>Jatrophihabitantaceae</taxon>
        <taxon>Jatrophihabitans</taxon>
    </lineage>
</organism>
<reference evidence="3" key="1">
    <citation type="submission" date="2023-07" db="EMBL/GenBank/DDBJ databases">
        <title>30 novel species of actinomycetes from the DSMZ collection.</title>
        <authorList>
            <person name="Nouioui I."/>
        </authorList>
    </citation>
    <scope>NUCLEOTIDE SEQUENCE [LARGE SCALE GENOMIC DNA]</scope>
    <source>
        <strain evidence="3">DSM 44399</strain>
    </source>
</reference>
<comment type="caution">
    <text evidence="2">The sequence shown here is derived from an EMBL/GenBank/DDBJ whole genome shotgun (WGS) entry which is preliminary data.</text>
</comment>
<dbReference type="EMBL" id="JAVREH010000003">
    <property type="protein sequence ID" value="MDT0260433.1"/>
    <property type="molecule type" value="Genomic_DNA"/>
</dbReference>
<dbReference type="Pfam" id="PF00501">
    <property type="entry name" value="AMP-binding"/>
    <property type="match status" value="1"/>
</dbReference>
<feature type="domain" description="AMP-dependent synthetase/ligase" evidence="1">
    <location>
        <begin position="22"/>
        <end position="310"/>
    </location>
</feature>
<keyword evidence="3" id="KW-1185">Reference proteome</keyword>
<dbReference type="InterPro" id="IPR000873">
    <property type="entry name" value="AMP-dep_synth/lig_dom"/>
</dbReference>
<evidence type="ECO:0000259" key="1">
    <source>
        <dbReference type="Pfam" id="PF00501"/>
    </source>
</evidence>
<dbReference type="Gene3D" id="3.30.300.30">
    <property type="match status" value="1"/>
</dbReference>
<dbReference type="PANTHER" id="PTHR43845">
    <property type="entry name" value="BLR5969 PROTEIN"/>
    <property type="match status" value="1"/>
</dbReference>
<dbReference type="RefSeq" id="WP_311421584.1">
    <property type="nucleotide sequence ID" value="NZ_JAVREH010000003.1"/>
</dbReference>
<evidence type="ECO:0000313" key="3">
    <source>
        <dbReference type="Proteomes" id="UP001183176"/>
    </source>
</evidence>
<dbReference type="InterPro" id="IPR045851">
    <property type="entry name" value="AMP-bd_C_sf"/>
</dbReference>
<protein>
    <submittedName>
        <fullName evidence="2">AMP-binding protein</fullName>
    </submittedName>
</protein>
<sequence>MFTLFRPELGEYAQQVIAEHRRYYAGGIPAPELQSLQTERIRATLRYVRQNSPFYRRLLRDHSAEALAGVTTESLQELPFTTKDDLRAELFDVPSQPLDKAWTFYETTGTTGRATPCPRDERDSIVNNTALTLSYEDIFRQHGDRHVVAVLGPTELHSTGDTFGDVLRNLGHTVVKMWPHSPVVGIPRALTLLAELGVTAVVCTPGMAITLAKELRRSGADPKSAFQIRLMLALGELAAPAMLQQLGELWGCAVYNCMYASQESSILASCRADGLLHTVPLNNFYEVVDDLGRRVAPGPGAVREGELVISHLYQGAKPLIRYRTGDMVRLAPSADSTTSQVLRPIGRVRDALHLAGRPVCAFDIEETLFLHIRGVIDYRLVIEQREGADVVVVHLEPVDEAAGEQIDRVAIAAAVRAEFGVDCEIELGRMDAITGTGAMVSWKAARIHDRRDGEIEPERLAALAIASARSSA</sequence>
<dbReference type="Gene3D" id="3.40.50.12780">
    <property type="entry name" value="N-terminal domain of ligase-like"/>
    <property type="match status" value="1"/>
</dbReference>
<proteinExistence type="predicted"/>
<name>A0ABU2J605_9ACTN</name>
<evidence type="ECO:0000313" key="2">
    <source>
        <dbReference type="EMBL" id="MDT0260433.1"/>
    </source>
</evidence>
<dbReference type="PANTHER" id="PTHR43845:SF1">
    <property type="entry name" value="BLR5969 PROTEIN"/>
    <property type="match status" value="1"/>
</dbReference>
<gene>
    <name evidence="2" type="ORF">RM423_03395</name>
</gene>
<dbReference type="InterPro" id="IPR042099">
    <property type="entry name" value="ANL_N_sf"/>
</dbReference>